<dbReference type="GO" id="GO:0000290">
    <property type="term" value="P:deadenylation-dependent decapping of nuclear-transcribed mRNA"/>
    <property type="evidence" value="ECO:0007669"/>
    <property type="project" value="InterPro"/>
</dbReference>
<dbReference type="InterPro" id="IPR000315">
    <property type="entry name" value="Znf_B-box"/>
</dbReference>
<sequence length="865" mass="97843">MAFAASLAKLQAEASCPICLDYLRDPVTTACGHNFCPSCIHQRWEGLQGTFPCPVCLHHCPDRSLKRNTHLCYMTEIVKQIPTSGSQRKMQEEIPLCAKHNEVLTLFCEKSLELLCAQCKGSLDPPDQPLIPIEEAAASHREILKRHIGTLTNSLENAETVYKKQDENTWEVKRKMEKRMEELDYECEEIKSFLEVEHNEIDKDLLMEENDAQEKLTENERQISHHTFRLSSLLSKTEEKCLQTDEDLLAGIERIHNSYGNQETPAVFSCELQKEIFTLPPHYLGLHKMIGTFQICLPEADSALSPAVEEVCQPAKMTCLEGPHSNQGPDKSCGPVAPEEELVSASQLEEEEENEEEEEDLDPDLATDLEEGVDEEEEELGDPAILSAVTNTQRGFPSSPGIKASGVLGMSPASLHFLWQTLDYLSPVPFRPTLPRASSPVRHFGPRLLPPDPYVFCSPPTSWSPRFSLPSHLTQLHPQHQRILQLQKHSRTPRPPAKKPWSRQSDTYANLMTRKEKDWVIKVQMVQLQSEKPCLDDYYYQKYYQKLEKKETDEELLGQRSKVESLKLVTPYIQKAEAYESVVRFEGSLGQVAMSTCFSPRRAIDAVPHGTPEPEIGAASSQRLRVLSWIEKMFLQLLEIEEGQKNGPPQSCYSEQQRNQVEKLFQALKTQEQDNLEEAADGFLQVLSVRKGKALVARLLPFLPRDLAVSLLLAIIHHLPLLVKRDAADQVLQMLFKPLGKYIRHLTFQELLQGLQGLMLLPPGSSERPVTVVLQNQFGISLLYTLLSHGAQLVSLDPSLEEPSSDHTAWTDIVILIAWEIAQMPTASLAEPLAFPTNLLPLFCRHVDKQLIQQLEATMQLAWIY</sequence>
<evidence type="ECO:0000256" key="4">
    <source>
        <dbReference type="ARBA" id="ARBA00022490"/>
    </source>
</evidence>
<dbReference type="SUPFAM" id="SSF57850">
    <property type="entry name" value="RING/U-box"/>
    <property type="match status" value="1"/>
</dbReference>
<keyword evidence="5" id="KW-0479">Metal-binding</keyword>
<evidence type="ECO:0000259" key="13">
    <source>
        <dbReference type="PROSITE" id="PS50119"/>
    </source>
</evidence>
<protein>
    <submittedName>
        <fullName evidence="14">PAT1-like protein 2</fullName>
    </submittedName>
</protein>
<dbReference type="EMBL" id="JABWUV010000001">
    <property type="protein sequence ID" value="KAF6388253.1"/>
    <property type="molecule type" value="Genomic_DNA"/>
</dbReference>
<dbReference type="CDD" id="cd16607">
    <property type="entry name" value="RING-HC_TRIM60-like_C-IV"/>
    <property type="match status" value="1"/>
</dbReference>
<dbReference type="PROSITE" id="PS00518">
    <property type="entry name" value="ZF_RING_1"/>
    <property type="match status" value="1"/>
</dbReference>
<evidence type="ECO:0000256" key="10">
    <source>
        <dbReference type="PROSITE-ProRule" id="PRU00024"/>
    </source>
</evidence>
<dbReference type="PANTHER" id="PTHR21551:SF3">
    <property type="entry name" value="PROTEIN PAT1 HOMOLOG 2"/>
    <property type="match status" value="1"/>
</dbReference>
<dbReference type="InterPro" id="IPR013083">
    <property type="entry name" value="Znf_RING/FYVE/PHD"/>
</dbReference>
<feature type="domain" description="B box-type" evidence="13">
    <location>
        <begin position="92"/>
        <end position="133"/>
    </location>
</feature>
<keyword evidence="9" id="KW-0539">Nucleus</keyword>
<dbReference type="PROSITE" id="PS50119">
    <property type="entry name" value="ZF_BBOX"/>
    <property type="match status" value="1"/>
</dbReference>
<dbReference type="GO" id="GO:0000932">
    <property type="term" value="C:P-body"/>
    <property type="evidence" value="ECO:0007669"/>
    <property type="project" value="TreeGrafter"/>
</dbReference>
<keyword evidence="8" id="KW-0694">RNA-binding</keyword>
<evidence type="ECO:0000313" key="14">
    <source>
        <dbReference type="EMBL" id="KAF6388253.1"/>
    </source>
</evidence>
<dbReference type="GO" id="GO:0005634">
    <property type="term" value="C:nucleus"/>
    <property type="evidence" value="ECO:0007669"/>
    <property type="project" value="UniProtKB-SubCell"/>
</dbReference>
<accession>A0A7J8ANX7</accession>
<dbReference type="VEuPathDB" id="HostDB:LOC118665039"/>
<reference evidence="14 15" key="1">
    <citation type="journal article" date="2020" name="Nature">
        <title>Six reference-quality genomes reveal evolution of bat adaptations.</title>
        <authorList>
            <person name="Jebb D."/>
            <person name="Huang Z."/>
            <person name="Pippel M."/>
            <person name="Hughes G.M."/>
            <person name="Lavrichenko K."/>
            <person name="Devanna P."/>
            <person name="Winkler S."/>
            <person name="Jermiin L.S."/>
            <person name="Skirmuntt E.C."/>
            <person name="Katzourakis A."/>
            <person name="Burkitt-Gray L."/>
            <person name="Ray D.A."/>
            <person name="Sullivan K.A.M."/>
            <person name="Roscito J.G."/>
            <person name="Kirilenko B.M."/>
            <person name="Davalos L.M."/>
            <person name="Corthals A.P."/>
            <person name="Power M.L."/>
            <person name="Jones G."/>
            <person name="Ransome R.D."/>
            <person name="Dechmann D.K.N."/>
            <person name="Locatelli A.G."/>
            <person name="Puechmaille S.J."/>
            <person name="Fedrigo O."/>
            <person name="Jarvis E.D."/>
            <person name="Hiller M."/>
            <person name="Vernes S.C."/>
            <person name="Myers E.W."/>
            <person name="Teeling E.C."/>
        </authorList>
    </citation>
    <scope>NUCLEOTIDE SEQUENCE [LARGE SCALE GENOMIC DNA]</scope>
    <source>
        <strain evidence="14">MMyoMyo1</strain>
        <tissue evidence="14">Flight muscle</tissue>
    </source>
</reference>
<comment type="similarity">
    <text evidence="3">Belongs to the PAT1 family.</text>
</comment>
<evidence type="ECO:0000256" key="6">
    <source>
        <dbReference type="ARBA" id="ARBA00022771"/>
    </source>
</evidence>
<proteinExistence type="inferred from homology"/>
<feature type="domain" description="RING-type" evidence="12">
    <location>
        <begin position="16"/>
        <end position="56"/>
    </location>
</feature>
<dbReference type="GO" id="GO:0033962">
    <property type="term" value="P:P-body assembly"/>
    <property type="evidence" value="ECO:0007669"/>
    <property type="project" value="TreeGrafter"/>
</dbReference>
<evidence type="ECO:0000256" key="2">
    <source>
        <dbReference type="ARBA" id="ARBA00004496"/>
    </source>
</evidence>
<dbReference type="SUPFAM" id="SSF57845">
    <property type="entry name" value="B-box zinc-binding domain"/>
    <property type="match status" value="1"/>
</dbReference>
<dbReference type="PANTHER" id="PTHR21551">
    <property type="entry name" value="TOPOISOMERASE II-ASSOCIATED PROTEIN PAT1"/>
    <property type="match status" value="1"/>
</dbReference>
<comment type="caution">
    <text evidence="14">The sequence shown here is derived from an EMBL/GenBank/DDBJ whole genome shotgun (WGS) entry which is preliminary data.</text>
</comment>
<dbReference type="InterPro" id="IPR017907">
    <property type="entry name" value="Znf_RING_CS"/>
</dbReference>
<dbReference type="Proteomes" id="UP000527355">
    <property type="component" value="Unassembled WGS sequence"/>
</dbReference>
<gene>
    <name evidence="14" type="ORF">mMyoMyo1_014813</name>
</gene>
<dbReference type="Gene3D" id="3.30.40.10">
    <property type="entry name" value="Zinc/RING finger domain, C3HC4 (zinc finger)"/>
    <property type="match status" value="1"/>
</dbReference>
<evidence type="ECO:0000259" key="12">
    <source>
        <dbReference type="PROSITE" id="PS50089"/>
    </source>
</evidence>
<evidence type="ECO:0000256" key="9">
    <source>
        <dbReference type="ARBA" id="ARBA00023242"/>
    </source>
</evidence>
<dbReference type="InterPro" id="IPR019167">
    <property type="entry name" value="PAT1_dom"/>
</dbReference>
<dbReference type="Pfam" id="PF15227">
    <property type="entry name" value="zf-C3HC4_4"/>
    <property type="match status" value="1"/>
</dbReference>
<evidence type="ECO:0000256" key="3">
    <source>
        <dbReference type="ARBA" id="ARBA00009138"/>
    </source>
</evidence>
<dbReference type="SMART" id="SM00184">
    <property type="entry name" value="RING"/>
    <property type="match status" value="1"/>
</dbReference>
<name>A0A7J8ANX7_MYOMY</name>
<evidence type="ECO:0000256" key="11">
    <source>
        <dbReference type="SAM" id="MobiDB-lite"/>
    </source>
</evidence>
<dbReference type="GO" id="GO:0008270">
    <property type="term" value="F:zinc ion binding"/>
    <property type="evidence" value="ECO:0007669"/>
    <property type="project" value="UniProtKB-KW"/>
</dbReference>
<evidence type="ECO:0000256" key="8">
    <source>
        <dbReference type="ARBA" id="ARBA00022884"/>
    </source>
</evidence>
<comment type="subcellular location">
    <subcellularLocation>
        <location evidence="2">Cytoplasm</location>
    </subcellularLocation>
    <subcellularLocation>
        <location evidence="1">Nucleus</location>
    </subcellularLocation>
</comment>
<feature type="compositionally biased region" description="Basic residues" evidence="11">
    <location>
        <begin position="488"/>
        <end position="501"/>
    </location>
</feature>
<evidence type="ECO:0000313" key="15">
    <source>
        <dbReference type="Proteomes" id="UP000527355"/>
    </source>
</evidence>
<keyword evidence="6 10" id="KW-0863">Zinc-finger</keyword>
<evidence type="ECO:0000256" key="1">
    <source>
        <dbReference type="ARBA" id="ARBA00004123"/>
    </source>
</evidence>
<keyword evidence="15" id="KW-1185">Reference proteome</keyword>
<evidence type="ECO:0000256" key="5">
    <source>
        <dbReference type="ARBA" id="ARBA00022723"/>
    </source>
</evidence>
<evidence type="ECO:0000256" key="7">
    <source>
        <dbReference type="ARBA" id="ARBA00022833"/>
    </source>
</evidence>
<feature type="region of interest" description="Disordered" evidence="11">
    <location>
        <begin position="323"/>
        <end position="366"/>
    </location>
</feature>
<feature type="region of interest" description="Disordered" evidence="11">
    <location>
        <begin position="484"/>
        <end position="503"/>
    </location>
</feature>
<dbReference type="InterPro" id="IPR001841">
    <property type="entry name" value="Znf_RING"/>
</dbReference>
<dbReference type="AlphaFoldDB" id="A0A7J8ANX7"/>
<dbReference type="PROSITE" id="PS50089">
    <property type="entry name" value="ZF_RING_2"/>
    <property type="match status" value="1"/>
</dbReference>
<dbReference type="VEuPathDB" id="HostDB:GeneID_118651108"/>
<dbReference type="Gene3D" id="3.30.160.60">
    <property type="entry name" value="Classic Zinc Finger"/>
    <property type="match status" value="1"/>
</dbReference>
<organism evidence="14 15">
    <name type="scientific">Myotis myotis</name>
    <name type="common">Greater mouse-eared bat</name>
    <name type="synonym">Vespertilio myotis</name>
    <dbReference type="NCBI Taxonomy" id="51298"/>
    <lineage>
        <taxon>Eukaryota</taxon>
        <taxon>Metazoa</taxon>
        <taxon>Chordata</taxon>
        <taxon>Craniata</taxon>
        <taxon>Vertebrata</taxon>
        <taxon>Euteleostomi</taxon>
        <taxon>Mammalia</taxon>
        <taxon>Eutheria</taxon>
        <taxon>Laurasiatheria</taxon>
        <taxon>Chiroptera</taxon>
        <taxon>Yangochiroptera</taxon>
        <taxon>Vespertilionidae</taxon>
        <taxon>Myotis</taxon>
    </lineage>
</organism>
<feature type="compositionally biased region" description="Acidic residues" evidence="11">
    <location>
        <begin position="338"/>
        <end position="366"/>
    </location>
</feature>
<dbReference type="GO" id="GO:0003723">
    <property type="term" value="F:RNA binding"/>
    <property type="evidence" value="ECO:0007669"/>
    <property type="project" value="UniProtKB-KW"/>
</dbReference>
<dbReference type="Pfam" id="PF09770">
    <property type="entry name" value="PAT1"/>
    <property type="match status" value="1"/>
</dbReference>
<keyword evidence="7" id="KW-0862">Zinc</keyword>
<keyword evidence="4" id="KW-0963">Cytoplasm</keyword>
<dbReference type="InterPro" id="IPR039900">
    <property type="entry name" value="Pat1-like"/>
</dbReference>